<reference evidence="3 4" key="1">
    <citation type="submission" date="2019-09" db="EMBL/GenBank/DDBJ databases">
        <title>Distinct polysaccharide growth profiles of human intestinal Prevotella copri isolates.</title>
        <authorList>
            <person name="Fehlner-Peach H."/>
            <person name="Magnabosco C."/>
            <person name="Raghavan V."/>
            <person name="Scher J.U."/>
            <person name="Tett A."/>
            <person name="Cox L.M."/>
            <person name="Gottsegen C."/>
            <person name="Watters A."/>
            <person name="Wiltshire- Gordon J.D."/>
            <person name="Segata N."/>
            <person name="Bonneau R."/>
            <person name="Littman D.R."/>
        </authorList>
    </citation>
    <scope>NUCLEOTIDE SEQUENCE [LARGE SCALE GENOMIC DNA]</scope>
    <source>
        <strain evidence="3 4">BVe41219</strain>
    </source>
</reference>
<protein>
    <submittedName>
        <fullName evidence="3">Uncharacterized protein</fullName>
    </submittedName>
</protein>
<dbReference type="EMBL" id="VZAZ01000075">
    <property type="protein sequence ID" value="MQO56902.1"/>
    <property type="molecule type" value="Genomic_DNA"/>
</dbReference>
<dbReference type="AlphaFoldDB" id="A0A5P0VKN6"/>
<evidence type="ECO:0000256" key="2">
    <source>
        <dbReference type="SAM" id="SignalP"/>
    </source>
</evidence>
<proteinExistence type="predicted"/>
<accession>A0A5P0VKN6</accession>
<dbReference type="Proteomes" id="UP000358159">
    <property type="component" value="Unassembled WGS sequence"/>
</dbReference>
<evidence type="ECO:0000313" key="4">
    <source>
        <dbReference type="Proteomes" id="UP000358159"/>
    </source>
</evidence>
<feature type="signal peptide" evidence="2">
    <location>
        <begin position="1"/>
        <end position="22"/>
    </location>
</feature>
<organism evidence="3 4">
    <name type="scientific">Segatella copri</name>
    <dbReference type="NCBI Taxonomy" id="165179"/>
    <lineage>
        <taxon>Bacteria</taxon>
        <taxon>Pseudomonadati</taxon>
        <taxon>Bacteroidota</taxon>
        <taxon>Bacteroidia</taxon>
        <taxon>Bacteroidales</taxon>
        <taxon>Prevotellaceae</taxon>
        <taxon>Segatella</taxon>
    </lineage>
</organism>
<feature type="compositionally biased region" description="Polar residues" evidence="1">
    <location>
        <begin position="45"/>
        <end position="56"/>
    </location>
</feature>
<name>A0A5P0VKN6_9BACT</name>
<sequence>MKKFVFAAIAAMVMVSVSNVFASSKMMGNSEVAPVDTVAPADSTVEGTAISSQASVEDSDKQETPVENATESTEAKASETPVEQVENAQPTEEVKAQDAPVENTQQESTEQAVAE</sequence>
<evidence type="ECO:0000313" key="3">
    <source>
        <dbReference type="EMBL" id="MQO56902.1"/>
    </source>
</evidence>
<feature type="region of interest" description="Disordered" evidence="1">
    <location>
        <begin position="38"/>
        <end position="115"/>
    </location>
</feature>
<keyword evidence="2" id="KW-0732">Signal</keyword>
<comment type="caution">
    <text evidence="3">The sequence shown here is derived from an EMBL/GenBank/DDBJ whole genome shotgun (WGS) entry which is preliminary data.</text>
</comment>
<feature type="compositionally biased region" description="Polar residues" evidence="1">
    <location>
        <begin position="102"/>
        <end position="115"/>
    </location>
</feature>
<feature type="chain" id="PRO_5043207948" evidence="2">
    <location>
        <begin position="23"/>
        <end position="115"/>
    </location>
</feature>
<gene>
    <name evidence="3" type="ORF">F7D42_14645</name>
</gene>
<dbReference type="RefSeq" id="WP_153087266.1">
    <property type="nucleotide sequence ID" value="NZ_JAPDUK010000001.1"/>
</dbReference>
<evidence type="ECO:0000256" key="1">
    <source>
        <dbReference type="SAM" id="MobiDB-lite"/>
    </source>
</evidence>